<reference evidence="2" key="1">
    <citation type="submission" date="2017-01" db="EMBL/GenBank/DDBJ databases">
        <authorList>
            <person name="Varghese N."/>
            <person name="Submissions S."/>
        </authorList>
    </citation>
    <scope>NUCLEOTIDE SEQUENCE [LARGE SCALE GENOMIC DNA]</scope>
    <source>
        <strain evidence="2">DSM 16176</strain>
    </source>
</reference>
<keyword evidence="2" id="KW-1185">Reference proteome</keyword>
<dbReference type="EMBL" id="FTOO01000006">
    <property type="protein sequence ID" value="SIS88409.1"/>
    <property type="molecule type" value="Genomic_DNA"/>
</dbReference>
<dbReference type="Proteomes" id="UP000186156">
    <property type="component" value="Unassembled WGS sequence"/>
</dbReference>
<dbReference type="AlphaFoldDB" id="A0A1N7MRC4"/>
<gene>
    <name evidence="1" type="ORF">SAMN05421799_10634</name>
</gene>
<proteinExistence type="predicted"/>
<dbReference type="STRING" id="252246.SAMN05421799_10634"/>
<sequence length="271" mass="29875">MRSYTTAQEFMLHPTGVNITTIVPNGTAGQDTSELTLLIQMASSAIDQWCFQPLYAHERTETAHVRPKTIGLEVRLSHFPVQQVVSAQWRQTAMDSWHTINTQAVDLFGELGSGHKYIAYDFPYGASYGWGQPPLTVQTTYVAGYANMQLTQPVSAGATSITVDATLGVNPNDVLKLYDGTQYEEATVASVNGNVISLVSPLQYAHNAGVRVSELPDAVTTACILYTAYLIKERRAGSSIMMNGRVQPMNVVVSEDMQLVRELLWPFRRVI</sequence>
<evidence type="ECO:0000313" key="2">
    <source>
        <dbReference type="Proteomes" id="UP000186156"/>
    </source>
</evidence>
<accession>A0A1N7MRC4</accession>
<evidence type="ECO:0000313" key="1">
    <source>
        <dbReference type="EMBL" id="SIS88409.1"/>
    </source>
</evidence>
<protein>
    <submittedName>
        <fullName evidence="1">Uncharacterized protein</fullName>
    </submittedName>
</protein>
<name>A0A1N7MRC4_9BACL</name>
<organism evidence="1 2">
    <name type="scientific">Alicyclobacillus vulcanalis</name>
    <dbReference type="NCBI Taxonomy" id="252246"/>
    <lineage>
        <taxon>Bacteria</taxon>
        <taxon>Bacillati</taxon>
        <taxon>Bacillota</taxon>
        <taxon>Bacilli</taxon>
        <taxon>Bacillales</taxon>
        <taxon>Alicyclobacillaceae</taxon>
        <taxon>Alicyclobacillus</taxon>
    </lineage>
</organism>